<dbReference type="Gene3D" id="1.10.10.10">
    <property type="entry name" value="Winged helix-like DNA-binding domain superfamily/Winged helix DNA-binding domain"/>
    <property type="match status" value="1"/>
</dbReference>
<protein>
    <submittedName>
        <fullName evidence="8">Fur family zinc uptake transcriptional regulator</fullName>
    </submittedName>
</protein>
<organism evidence="8 9">
    <name type="scientific">Pseudochelatococcus lubricantis</name>
    <dbReference type="NCBI Taxonomy" id="1538102"/>
    <lineage>
        <taxon>Bacteria</taxon>
        <taxon>Pseudomonadati</taxon>
        <taxon>Pseudomonadota</taxon>
        <taxon>Alphaproteobacteria</taxon>
        <taxon>Hyphomicrobiales</taxon>
        <taxon>Chelatococcaceae</taxon>
        <taxon>Pseudochelatococcus</taxon>
    </lineage>
</organism>
<accession>A0ABX0UVN1</accession>
<proteinExistence type="inferred from homology"/>
<evidence type="ECO:0000256" key="3">
    <source>
        <dbReference type="ARBA" id="ARBA00022833"/>
    </source>
</evidence>
<dbReference type="SUPFAM" id="SSF46785">
    <property type="entry name" value="Winged helix' DNA-binding domain"/>
    <property type="match status" value="1"/>
</dbReference>
<dbReference type="InterPro" id="IPR002481">
    <property type="entry name" value="FUR"/>
</dbReference>
<name>A0ABX0UVN1_9HYPH</name>
<dbReference type="InterPro" id="IPR036388">
    <property type="entry name" value="WH-like_DNA-bd_sf"/>
</dbReference>
<evidence type="ECO:0000256" key="5">
    <source>
        <dbReference type="ARBA" id="ARBA00023125"/>
    </source>
</evidence>
<evidence type="ECO:0000256" key="7">
    <source>
        <dbReference type="SAM" id="MobiDB-lite"/>
    </source>
</evidence>
<dbReference type="PANTHER" id="PTHR33202">
    <property type="entry name" value="ZINC UPTAKE REGULATION PROTEIN"/>
    <property type="match status" value="1"/>
</dbReference>
<keyword evidence="9" id="KW-1185">Reference proteome</keyword>
<dbReference type="InterPro" id="IPR043135">
    <property type="entry name" value="Fur_C"/>
</dbReference>
<dbReference type="RefSeq" id="WP_343042502.1">
    <property type="nucleotide sequence ID" value="NZ_JAASQI010000002.1"/>
</dbReference>
<keyword evidence="6" id="KW-0804">Transcription</keyword>
<keyword evidence="5" id="KW-0238">DNA-binding</keyword>
<dbReference type="Proteomes" id="UP001429580">
    <property type="component" value="Unassembled WGS sequence"/>
</dbReference>
<feature type="region of interest" description="Disordered" evidence="7">
    <location>
        <begin position="1"/>
        <end position="35"/>
    </location>
</feature>
<evidence type="ECO:0000256" key="4">
    <source>
        <dbReference type="ARBA" id="ARBA00023015"/>
    </source>
</evidence>
<evidence type="ECO:0000256" key="1">
    <source>
        <dbReference type="ARBA" id="ARBA00007957"/>
    </source>
</evidence>
<dbReference type="Gene3D" id="3.30.1490.190">
    <property type="match status" value="1"/>
</dbReference>
<dbReference type="EMBL" id="JAASQI010000002">
    <property type="protein sequence ID" value="NIJ57022.1"/>
    <property type="molecule type" value="Genomic_DNA"/>
</dbReference>
<dbReference type="PANTHER" id="PTHR33202:SF6">
    <property type="entry name" value="ZINC UPTAKE REGULATION PROTEIN"/>
    <property type="match status" value="1"/>
</dbReference>
<keyword evidence="4" id="KW-0805">Transcription regulation</keyword>
<sequence>MNARPVHGGSYRHTHDALPGGATGRFHAQPHAHGGEACDHATHRAALAPGALQHAADLCRARGVRMTPIRHDVLSALYTTHRPLGAYDIAEIMGREAQRRVAPITIYRALEFLLEQGFIHKLETRNAFIACPHVHSPGELVVFLICEQCGGVDEASSPVFSGALAKMLGEAGFTPRNEVVEIAGICAHCGGKGQGEVAPKDSVAEPA</sequence>
<comment type="caution">
    <text evidence="8">The sequence shown here is derived from an EMBL/GenBank/DDBJ whole genome shotgun (WGS) entry which is preliminary data.</text>
</comment>
<evidence type="ECO:0000256" key="6">
    <source>
        <dbReference type="ARBA" id="ARBA00023163"/>
    </source>
</evidence>
<evidence type="ECO:0000313" key="9">
    <source>
        <dbReference type="Proteomes" id="UP001429580"/>
    </source>
</evidence>
<keyword evidence="3" id="KW-0862">Zinc</keyword>
<evidence type="ECO:0000256" key="2">
    <source>
        <dbReference type="ARBA" id="ARBA00022491"/>
    </source>
</evidence>
<dbReference type="InterPro" id="IPR036390">
    <property type="entry name" value="WH_DNA-bd_sf"/>
</dbReference>
<evidence type="ECO:0000313" key="8">
    <source>
        <dbReference type="EMBL" id="NIJ57022.1"/>
    </source>
</evidence>
<gene>
    <name evidence="8" type="ORF">FHS82_000848</name>
</gene>
<reference evidence="8 9" key="1">
    <citation type="submission" date="2020-03" db="EMBL/GenBank/DDBJ databases">
        <title>Genomic Encyclopedia of Type Strains, Phase IV (KMG-IV): sequencing the most valuable type-strain genomes for metagenomic binning, comparative biology and taxonomic classification.</title>
        <authorList>
            <person name="Goeker M."/>
        </authorList>
    </citation>
    <scope>NUCLEOTIDE SEQUENCE [LARGE SCALE GENOMIC DNA]</scope>
    <source>
        <strain evidence="8 9">DSM 103870</strain>
    </source>
</reference>
<dbReference type="Pfam" id="PF01475">
    <property type="entry name" value="FUR"/>
    <property type="match status" value="1"/>
</dbReference>
<keyword evidence="2" id="KW-0678">Repressor</keyword>
<comment type="similarity">
    <text evidence="1">Belongs to the Fur family.</text>
</comment>